<dbReference type="AlphaFoldDB" id="A0A2N0R442"/>
<dbReference type="VEuPathDB" id="FungiDB:FUN_024529"/>
<dbReference type="VEuPathDB" id="FungiDB:FUN_004248"/>
<dbReference type="EMBL" id="LLXH01001638">
    <property type="protein sequence ID" value="PKC58078.1"/>
    <property type="molecule type" value="Genomic_DNA"/>
</dbReference>
<evidence type="ECO:0000313" key="1">
    <source>
        <dbReference type="EMBL" id="PKC58078.1"/>
    </source>
</evidence>
<reference evidence="1 2" key="1">
    <citation type="submission" date="2017-10" db="EMBL/GenBank/DDBJ databases">
        <title>Extensive intraspecific genome diversity in a model arbuscular mycorrhizal fungus.</title>
        <authorList>
            <person name="Chen E.C.H."/>
            <person name="Morin E."/>
            <person name="Baudet D."/>
            <person name="Noel J."/>
            <person name="Ndikumana S."/>
            <person name="Charron P."/>
            <person name="St-Onge C."/>
            <person name="Giorgi J."/>
            <person name="Grigoriev I.V."/>
            <person name="Roux C."/>
            <person name="Martin F.M."/>
            <person name="Corradi N."/>
        </authorList>
    </citation>
    <scope>NUCLEOTIDE SEQUENCE [LARGE SCALE GENOMIC DNA]</scope>
    <source>
        <strain evidence="1 2">A1</strain>
    </source>
</reference>
<evidence type="ECO:0000313" key="2">
    <source>
        <dbReference type="Proteomes" id="UP000232688"/>
    </source>
</evidence>
<evidence type="ECO:0008006" key="3">
    <source>
        <dbReference type="Google" id="ProtNLM"/>
    </source>
</evidence>
<dbReference type="VEuPathDB" id="FungiDB:RhiirA1_471515"/>
<gene>
    <name evidence="1" type="ORF">RhiirA1_471515</name>
</gene>
<proteinExistence type="predicted"/>
<protein>
    <recommendedName>
        <fullName evidence="3">BAH domain-containing protein</fullName>
    </recommendedName>
</protein>
<sequence length="790" mass="92869">MEKSFYFGPGIEAEEKKEYWHGDLWAESPLFGQEKITINREIYYPNEFIIYKENGKRRFGRIRSIVSINDELQIKIQRICTYYELPNNLHSNVHSITSESQLWLIDQHLEEGSIIANTYEIIKKVDITIVRDSTIITNSLFIKEILYKNNGHWKLRDATLDYMHPCEYSALSSPPSSYNNFRILKIFIDIYYDDFGTYRNTYHSLGGVYIQLGNMPFEMRKHLRNHFVLGFVPFGGCFKDFIHPFIKDMKQLEKGILMNIQGRDCWIIAGLECITADLPQGNDLTGCRTCLAKENATDITLDIASISRYHHITNIQFKNIFTALTLEERNNIAKEYGLQTSLPIFDQLQWERHLQSPQDIYHIIAGKTLKLLKLTITMLSPEGERNFIREWKSFEYPKQWSKLPNPISHLESFMMSDRIRLGMVMPFILNRSLTINCLKQQEMDKLQRRIKLNRNQVINAIIKCWAIVAKCSQLTFKISLTIDDRIELERYLKKEREALVELFDDFVGLPNLHASYHLSRHVRTFGTLVNTAVGTKEMVYRKNIEFDLLKYYTTLQAIRHLSDGGIDPRNLQHSVEFMNLFQDFSHLFKDWFIMESSETDNKEFKVCSPSSYFRNIMLRKPVSVRNTNIGIDTVSFRTDLALAYESFGYNSSLINKTCNFYEYASYIQDVHNAEVQCHLSIDDVVTIQVADYGESYAVIKGIFKHKSNDGYLYPFIYVDWFEDICKNHNRLECPIFVLRHDDTYCKIFPLTVIEKVQKVHFVHDCNSRCKDNHNLENKHYLRNDFFFKVI</sequence>
<accession>A0A2N0R442</accession>
<name>A0A2N0R442_9GLOM</name>
<comment type="caution">
    <text evidence="1">The sequence shown here is derived from an EMBL/GenBank/DDBJ whole genome shotgun (WGS) entry which is preliminary data.</text>
</comment>
<organism evidence="1 2">
    <name type="scientific">Rhizophagus irregularis</name>
    <dbReference type="NCBI Taxonomy" id="588596"/>
    <lineage>
        <taxon>Eukaryota</taxon>
        <taxon>Fungi</taxon>
        <taxon>Fungi incertae sedis</taxon>
        <taxon>Mucoromycota</taxon>
        <taxon>Glomeromycotina</taxon>
        <taxon>Glomeromycetes</taxon>
        <taxon>Glomerales</taxon>
        <taxon>Glomeraceae</taxon>
        <taxon>Rhizophagus</taxon>
    </lineage>
</organism>
<reference evidence="1 2" key="2">
    <citation type="submission" date="2017-10" db="EMBL/GenBank/DDBJ databases">
        <title>Genome analyses suggest a sexual origin of heterokaryosis in a supposedly ancient asexual fungus.</title>
        <authorList>
            <person name="Corradi N."/>
            <person name="Sedzielewska K."/>
            <person name="Noel J."/>
            <person name="Charron P."/>
            <person name="Farinelli L."/>
            <person name="Marton T."/>
            <person name="Kruger M."/>
            <person name="Pelin A."/>
            <person name="Brachmann A."/>
            <person name="Corradi N."/>
        </authorList>
    </citation>
    <scope>NUCLEOTIDE SEQUENCE [LARGE SCALE GENOMIC DNA]</scope>
    <source>
        <strain evidence="1 2">A1</strain>
    </source>
</reference>
<dbReference type="Proteomes" id="UP000232688">
    <property type="component" value="Unassembled WGS sequence"/>
</dbReference>
<dbReference type="VEuPathDB" id="FungiDB:RhiirFUN_023581"/>